<dbReference type="SUPFAM" id="SSF55031">
    <property type="entry name" value="Bacterial exopeptidase dimerisation domain"/>
    <property type="match status" value="1"/>
</dbReference>
<comment type="cofactor">
    <cofactor evidence="2">
        <name>Mn(2+)</name>
        <dbReference type="ChEBI" id="CHEBI:29035"/>
    </cofactor>
    <text evidence="2">The Mn(2+) ion enhances activity.</text>
</comment>
<dbReference type="InterPro" id="IPR036264">
    <property type="entry name" value="Bact_exopeptidase_dim_dom"/>
</dbReference>
<proteinExistence type="predicted"/>
<reference evidence="4 5" key="1">
    <citation type="submission" date="2016-10" db="EMBL/GenBank/DDBJ databases">
        <authorList>
            <person name="de Groot N.N."/>
        </authorList>
    </citation>
    <scope>NUCLEOTIDE SEQUENCE [LARGE SCALE GENOMIC DNA]</scope>
    <source>
        <strain evidence="4 5">DSM 6059</strain>
    </source>
</reference>
<dbReference type="Gene3D" id="3.30.70.360">
    <property type="match status" value="1"/>
</dbReference>
<dbReference type="Proteomes" id="UP000198862">
    <property type="component" value="Unassembled WGS sequence"/>
</dbReference>
<dbReference type="InterPro" id="IPR011650">
    <property type="entry name" value="Peptidase_M20_dimer"/>
</dbReference>
<dbReference type="EMBL" id="FOLO01000004">
    <property type="protein sequence ID" value="SFC07412.1"/>
    <property type="molecule type" value="Genomic_DNA"/>
</dbReference>
<dbReference type="AlphaFoldDB" id="A0A1I1G7W0"/>
<dbReference type="GO" id="GO:0050118">
    <property type="term" value="F:N-acetyldiaminopimelate deacetylase activity"/>
    <property type="evidence" value="ECO:0007669"/>
    <property type="project" value="UniProtKB-ARBA"/>
</dbReference>
<dbReference type="Pfam" id="PF01546">
    <property type="entry name" value="Peptidase_M20"/>
    <property type="match status" value="1"/>
</dbReference>
<feature type="domain" description="Peptidase M20 dimerisation" evidence="3">
    <location>
        <begin position="226"/>
        <end position="320"/>
    </location>
</feature>
<feature type="binding site" evidence="2">
    <location>
        <position position="135"/>
    </location>
    <ligand>
        <name>Mn(2+)</name>
        <dbReference type="ChEBI" id="CHEBI:29035"/>
        <label>2</label>
    </ligand>
</feature>
<gene>
    <name evidence="4" type="ORF">SAMN02745724_00842</name>
</gene>
<dbReference type="InterPro" id="IPR002933">
    <property type="entry name" value="Peptidase_M20"/>
</dbReference>
<accession>A0A1I1G7W0</accession>
<feature type="binding site" evidence="2">
    <location>
        <position position="137"/>
    </location>
    <ligand>
        <name>Mn(2+)</name>
        <dbReference type="ChEBI" id="CHEBI:29035"/>
        <label>2</label>
    </ligand>
</feature>
<evidence type="ECO:0000259" key="3">
    <source>
        <dbReference type="Pfam" id="PF07687"/>
    </source>
</evidence>
<dbReference type="PIRSF" id="PIRSF005962">
    <property type="entry name" value="Pept_M20D_amidohydro"/>
    <property type="match status" value="1"/>
</dbReference>
<dbReference type="Pfam" id="PF07687">
    <property type="entry name" value="M20_dimer"/>
    <property type="match status" value="1"/>
</dbReference>
<dbReference type="OrthoDB" id="9777385at2"/>
<feature type="binding site" evidence="2">
    <location>
        <position position="202"/>
    </location>
    <ligand>
        <name>Mn(2+)</name>
        <dbReference type="ChEBI" id="CHEBI:29035"/>
        <label>2</label>
    </ligand>
</feature>
<dbReference type="SUPFAM" id="SSF53187">
    <property type="entry name" value="Zn-dependent exopeptidases"/>
    <property type="match status" value="1"/>
</dbReference>
<keyword evidence="1 4" id="KW-0378">Hydrolase</keyword>
<evidence type="ECO:0000256" key="1">
    <source>
        <dbReference type="ARBA" id="ARBA00022801"/>
    </source>
</evidence>
<evidence type="ECO:0000256" key="2">
    <source>
        <dbReference type="PIRSR" id="PIRSR005962-1"/>
    </source>
</evidence>
<dbReference type="PANTHER" id="PTHR11014:SF63">
    <property type="entry name" value="METALLOPEPTIDASE, PUTATIVE (AFU_ORTHOLOGUE AFUA_6G09600)-RELATED"/>
    <property type="match status" value="1"/>
</dbReference>
<evidence type="ECO:0000313" key="5">
    <source>
        <dbReference type="Proteomes" id="UP000198862"/>
    </source>
</evidence>
<dbReference type="NCBIfam" id="TIGR01891">
    <property type="entry name" value="amidohydrolases"/>
    <property type="match status" value="1"/>
</dbReference>
<keyword evidence="2" id="KW-0464">Manganese</keyword>
<dbReference type="GO" id="GO:0046872">
    <property type="term" value="F:metal ion binding"/>
    <property type="evidence" value="ECO:0007669"/>
    <property type="project" value="UniProtKB-KW"/>
</dbReference>
<dbReference type="FunFam" id="3.30.70.360:FF:000001">
    <property type="entry name" value="N-acetyldiaminopimelate deacetylase"/>
    <property type="match status" value="1"/>
</dbReference>
<dbReference type="PANTHER" id="PTHR11014">
    <property type="entry name" value="PEPTIDASE M20 FAMILY MEMBER"/>
    <property type="match status" value="1"/>
</dbReference>
<name>A0A1I1G7W0_9GAMM</name>
<feature type="binding site" evidence="2">
    <location>
        <position position="171"/>
    </location>
    <ligand>
        <name>Mn(2+)</name>
        <dbReference type="ChEBI" id="CHEBI:29035"/>
        <label>2</label>
    </ligand>
</feature>
<sequence>MKKTLISLCMCTMFSANLYAKKQESTQRVETLSHSIEQDVINWRHHFHQNPELSNREFKTAKYISDHLNKLGLEVQTGIAHTGVVAILDSGKPGPVVALRADIDALPITERAEVPFASTVTTQYNGKEVGVMHACGHDTHAAMLMGVAEILVKMKGELKGKVKFIFQPAEEGAPAGESGGAELMVKEGVLKSPDVDVIFGIHINSQTDVGTIKYRSGGIMAAVDPFKITIKGKQSHGAYPWLSVDPIVTSAQIIMGLQTIVSRELKLIDNAAVISVGSIHGGNRSNIIPEEVELVGTIRTLNSDMRTHILEAVRRKATSIAQSMNAEVDVKLPDGFNYPVTYNDPKLMDEMLPTLVKTAGSDNIKLVNAVMGAEDFSFFQKEVPGLYLFVGGKTKETPESEAPGHHTPDFVIDDAGLKLGVQVMSNLTLDYMNKTSK</sequence>
<evidence type="ECO:0000313" key="4">
    <source>
        <dbReference type="EMBL" id="SFC07412.1"/>
    </source>
</evidence>
<dbReference type="InterPro" id="IPR017439">
    <property type="entry name" value="Amidohydrolase"/>
</dbReference>
<organism evidence="4 5">
    <name type="scientific">Pseudoalteromonas denitrificans DSM 6059</name>
    <dbReference type="NCBI Taxonomy" id="1123010"/>
    <lineage>
        <taxon>Bacteria</taxon>
        <taxon>Pseudomonadati</taxon>
        <taxon>Pseudomonadota</taxon>
        <taxon>Gammaproteobacteria</taxon>
        <taxon>Alteromonadales</taxon>
        <taxon>Pseudoalteromonadaceae</taxon>
        <taxon>Pseudoalteromonas</taxon>
    </lineage>
</organism>
<protein>
    <submittedName>
        <fullName evidence="4">Amidohydrolase</fullName>
    </submittedName>
</protein>
<dbReference type="STRING" id="1123010.SAMN02745724_00842"/>
<dbReference type="Gene3D" id="3.40.630.10">
    <property type="entry name" value="Zn peptidases"/>
    <property type="match status" value="1"/>
</dbReference>
<keyword evidence="5" id="KW-1185">Reference proteome</keyword>
<dbReference type="GO" id="GO:0019877">
    <property type="term" value="P:diaminopimelate biosynthetic process"/>
    <property type="evidence" value="ECO:0007669"/>
    <property type="project" value="UniProtKB-ARBA"/>
</dbReference>
<feature type="binding site" evidence="2">
    <location>
        <position position="406"/>
    </location>
    <ligand>
        <name>Mn(2+)</name>
        <dbReference type="ChEBI" id="CHEBI:29035"/>
        <label>2</label>
    </ligand>
</feature>
<keyword evidence="2" id="KW-0479">Metal-binding</keyword>